<protein>
    <recommendedName>
        <fullName evidence="2">Neprosin PEP catalytic domain-containing protein</fullName>
    </recommendedName>
</protein>
<evidence type="ECO:0000313" key="3">
    <source>
        <dbReference type="EMBL" id="QCD90482.1"/>
    </source>
</evidence>
<accession>A0A4D6LNL5</accession>
<gene>
    <name evidence="3" type="ORF">DEO72_LG4g1438</name>
</gene>
<dbReference type="InterPro" id="IPR053168">
    <property type="entry name" value="Glutamic_endopeptidase"/>
</dbReference>
<organism evidence="3 4">
    <name type="scientific">Vigna unguiculata</name>
    <name type="common">Cowpea</name>
    <dbReference type="NCBI Taxonomy" id="3917"/>
    <lineage>
        <taxon>Eukaryota</taxon>
        <taxon>Viridiplantae</taxon>
        <taxon>Streptophyta</taxon>
        <taxon>Embryophyta</taxon>
        <taxon>Tracheophyta</taxon>
        <taxon>Spermatophyta</taxon>
        <taxon>Magnoliopsida</taxon>
        <taxon>eudicotyledons</taxon>
        <taxon>Gunneridae</taxon>
        <taxon>Pentapetalae</taxon>
        <taxon>rosids</taxon>
        <taxon>fabids</taxon>
        <taxon>Fabales</taxon>
        <taxon>Fabaceae</taxon>
        <taxon>Papilionoideae</taxon>
        <taxon>50 kb inversion clade</taxon>
        <taxon>NPAAA clade</taxon>
        <taxon>indigoferoid/millettioid clade</taxon>
        <taxon>Phaseoleae</taxon>
        <taxon>Vigna</taxon>
    </lineage>
</organism>
<dbReference type="Proteomes" id="UP000501690">
    <property type="component" value="Linkage Group LG4"/>
</dbReference>
<reference evidence="3 4" key="1">
    <citation type="submission" date="2019-04" db="EMBL/GenBank/DDBJ databases">
        <title>An improved genome assembly and genetic linkage map for asparagus bean, Vigna unguiculata ssp. sesquipedialis.</title>
        <authorList>
            <person name="Xia Q."/>
            <person name="Zhang R."/>
            <person name="Dong Y."/>
        </authorList>
    </citation>
    <scope>NUCLEOTIDE SEQUENCE [LARGE SCALE GENOMIC DNA]</scope>
    <source>
        <tissue evidence="3">Leaf</tissue>
    </source>
</reference>
<keyword evidence="4" id="KW-1185">Reference proteome</keyword>
<dbReference type="AlphaFoldDB" id="A0A4D6LNL5"/>
<dbReference type="Pfam" id="PF03080">
    <property type="entry name" value="Neprosin"/>
    <property type="match status" value="1"/>
</dbReference>
<proteinExistence type="predicted"/>
<feature type="domain" description="Neprosin PEP catalytic" evidence="2">
    <location>
        <begin position="1"/>
        <end position="97"/>
    </location>
</feature>
<dbReference type="PANTHER" id="PTHR31589">
    <property type="entry name" value="PROTEIN, PUTATIVE (DUF239)-RELATED-RELATED"/>
    <property type="match status" value="1"/>
</dbReference>
<evidence type="ECO:0000259" key="2">
    <source>
        <dbReference type="PROSITE" id="PS52045"/>
    </source>
</evidence>
<evidence type="ECO:0000313" key="4">
    <source>
        <dbReference type="Proteomes" id="UP000501690"/>
    </source>
</evidence>
<dbReference type="EMBL" id="CP039348">
    <property type="protein sequence ID" value="QCD90482.1"/>
    <property type="molecule type" value="Genomic_DNA"/>
</dbReference>
<sequence>MSSTDQVGWGGRTRTPPGTHSPEMGYGHFPHDNILSHACYFKETWIQDNERKSHGAKPYETFSFTDNPSCYDVRYYGDDGYPEGYLLMFGGPGGNCSN</sequence>
<dbReference type="InterPro" id="IPR004314">
    <property type="entry name" value="Neprosin"/>
</dbReference>
<name>A0A4D6LNL5_VIGUN</name>
<feature type="region of interest" description="Disordered" evidence="1">
    <location>
        <begin position="1"/>
        <end position="27"/>
    </location>
</feature>
<evidence type="ECO:0000256" key="1">
    <source>
        <dbReference type="SAM" id="MobiDB-lite"/>
    </source>
</evidence>
<dbReference type="PROSITE" id="PS52045">
    <property type="entry name" value="NEPROSIN_PEP_CD"/>
    <property type="match status" value="1"/>
</dbReference>
<dbReference type="PANTHER" id="PTHR31589:SF223">
    <property type="entry name" value="PROTEIN, PUTATIVE (DUF239)-RELATED"/>
    <property type="match status" value="1"/>
</dbReference>